<feature type="domain" description="Gfo/Idh/MocA-like oxidoreductase N-terminal" evidence="3">
    <location>
        <begin position="7"/>
        <end position="124"/>
    </location>
</feature>
<protein>
    <submittedName>
        <fullName evidence="5">Unannotated protein</fullName>
    </submittedName>
</protein>
<dbReference type="GO" id="GO:0016491">
    <property type="term" value="F:oxidoreductase activity"/>
    <property type="evidence" value="ECO:0007669"/>
    <property type="project" value="UniProtKB-KW"/>
</dbReference>
<dbReference type="Gene3D" id="3.30.360.10">
    <property type="entry name" value="Dihydrodipicolinate Reductase, domain 2"/>
    <property type="match status" value="1"/>
</dbReference>
<dbReference type="EMBL" id="CAEZYL010000059">
    <property type="protein sequence ID" value="CAB4726168.1"/>
    <property type="molecule type" value="Genomic_DNA"/>
</dbReference>
<evidence type="ECO:0000313" key="7">
    <source>
        <dbReference type="EMBL" id="CAB4726168.1"/>
    </source>
</evidence>
<feature type="domain" description="GFO/IDH/MocA-like oxidoreductase" evidence="4">
    <location>
        <begin position="136"/>
        <end position="250"/>
    </location>
</feature>
<comment type="similarity">
    <text evidence="1">Belongs to the Gfo/Idh/MocA family.</text>
</comment>
<dbReference type="SUPFAM" id="SSF55347">
    <property type="entry name" value="Glyceraldehyde-3-phosphate dehydrogenase-like, C-terminal domain"/>
    <property type="match status" value="1"/>
</dbReference>
<accession>A0A6J6BY67</accession>
<organism evidence="5">
    <name type="scientific">freshwater metagenome</name>
    <dbReference type="NCBI Taxonomy" id="449393"/>
    <lineage>
        <taxon>unclassified sequences</taxon>
        <taxon>metagenomes</taxon>
        <taxon>ecological metagenomes</taxon>
    </lineage>
</organism>
<dbReference type="InterPro" id="IPR036291">
    <property type="entry name" value="NAD(P)-bd_dom_sf"/>
</dbReference>
<dbReference type="InterPro" id="IPR050984">
    <property type="entry name" value="Gfo/Idh/MocA_domain"/>
</dbReference>
<evidence type="ECO:0000256" key="1">
    <source>
        <dbReference type="ARBA" id="ARBA00010928"/>
    </source>
</evidence>
<evidence type="ECO:0000256" key="2">
    <source>
        <dbReference type="ARBA" id="ARBA00023002"/>
    </source>
</evidence>
<dbReference type="GO" id="GO:0000166">
    <property type="term" value="F:nucleotide binding"/>
    <property type="evidence" value="ECO:0007669"/>
    <property type="project" value="InterPro"/>
</dbReference>
<dbReference type="EMBL" id="CAFBPI010000059">
    <property type="protein sequence ID" value="CAB5019434.1"/>
    <property type="molecule type" value="Genomic_DNA"/>
</dbReference>
<keyword evidence="2" id="KW-0560">Oxidoreductase</keyword>
<dbReference type="EMBL" id="CAEZUD010000066">
    <property type="protein sequence ID" value="CAB4597277.1"/>
    <property type="molecule type" value="Genomic_DNA"/>
</dbReference>
<name>A0A6J6BY67_9ZZZZ</name>
<reference evidence="5" key="1">
    <citation type="submission" date="2020-05" db="EMBL/GenBank/DDBJ databases">
        <authorList>
            <person name="Chiriac C."/>
            <person name="Salcher M."/>
            <person name="Ghai R."/>
            <person name="Kavagutti S V."/>
        </authorList>
    </citation>
    <scope>NUCLEOTIDE SEQUENCE</scope>
</reference>
<dbReference type="InterPro" id="IPR055170">
    <property type="entry name" value="GFO_IDH_MocA-like_dom"/>
</dbReference>
<sequence length="332" mass="36787">MAQVAPLRWGILGAGSIAQQFTRDVLRLEDHRVVAVGSRTMEKANAFADKFAIPNRHASYQDLVNDPDVDAVYVATHHPMHRRDAEMAMNAGKAVLCEKPLTMSHADAVSMVETAKKNNVLFMEAMWARYLPHMIRVREIIKSGVLGEIISVRADHGQWFPTDPEFRLFKPELGGGALFDLGIYPVSFASMVLGTPSQVTARSTKAFTGVDGQTSIILQYASGAHAVLNTTNLAATPNTALIVGTNARIEIDRTFYFPSKFRVINNKDEIIDGWDKAYVGHGLREEAVELARAYRAGEKESPMLPHSEILTIMRTMEDIATQIGLEFPEFIM</sequence>
<evidence type="ECO:0000313" key="5">
    <source>
        <dbReference type="EMBL" id="CAB4543028.1"/>
    </source>
</evidence>
<dbReference type="EMBL" id="CAEZSC010000098">
    <property type="protein sequence ID" value="CAB4543028.1"/>
    <property type="molecule type" value="Genomic_DNA"/>
</dbReference>
<dbReference type="SUPFAM" id="SSF51735">
    <property type="entry name" value="NAD(P)-binding Rossmann-fold domains"/>
    <property type="match status" value="1"/>
</dbReference>
<dbReference type="Gene3D" id="3.40.50.720">
    <property type="entry name" value="NAD(P)-binding Rossmann-like Domain"/>
    <property type="match status" value="1"/>
</dbReference>
<evidence type="ECO:0000259" key="3">
    <source>
        <dbReference type="Pfam" id="PF01408"/>
    </source>
</evidence>
<evidence type="ECO:0000259" key="4">
    <source>
        <dbReference type="Pfam" id="PF22725"/>
    </source>
</evidence>
<evidence type="ECO:0000313" key="6">
    <source>
        <dbReference type="EMBL" id="CAB4597277.1"/>
    </source>
</evidence>
<dbReference type="Pfam" id="PF01408">
    <property type="entry name" value="GFO_IDH_MocA"/>
    <property type="match status" value="1"/>
</dbReference>
<dbReference type="PANTHER" id="PTHR22604:SF105">
    <property type="entry name" value="TRANS-1,2-DIHYDROBENZENE-1,2-DIOL DEHYDROGENASE"/>
    <property type="match status" value="1"/>
</dbReference>
<gene>
    <name evidence="5" type="ORF">UFOPK1380_01168</name>
    <name evidence="6" type="ORF">UFOPK1778_01042</name>
    <name evidence="7" type="ORF">UFOPK2689_00912</name>
    <name evidence="8" type="ORF">UFOPK4095_00916</name>
</gene>
<dbReference type="InterPro" id="IPR000683">
    <property type="entry name" value="Gfo/Idh/MocA-like_OxRdtase_N"/>
</dbReference>
<dbReference type="PANTHER" id="PTHR22604">
    <property type="entry name" value="OXIDOREDUCTASES"/>
    <property type="match status" value="1"/>
</dbReference>
<evidence type="ECO:0000313" key="8">
    <source>
        <dbReference type="EMBL" id="CAB5019434.1"/>
    </source>
</evidence>
<dbReference type="AlphaFoldDB" id="A0A6J6BY67"/>
<dbReference type="Pfam" id="PF22725">
    <property type="entry name" value="GFO_IDH_MocA_C3"/>
    <property type="match status" value="1"/>
</dbReference>
<proteinExistence type="inferred from homology"/>